<evidence type="ECO:0000313" key="3">
    <source>
        <dbReference type="Proteomes" id="UP000054270"/>
    </source>
</evidence>
<feature type="region of interest" description="Disordered" evidence="1">
    <location>
        <begin position="90"/>
        <end position="113"/>
    </location>
</feature>
<name>A0A0D2MIG1_HYPSF</name>
<dbReference type="AlphaFoldDB" id="A0A0D2MIG1"/>
<evidence type="ECO:0000313" key="2">
    <source>
        <dbReference type="EMBL" id="KJA23448.1"/>
    </source>
</evidence>
<accession>A0A0D2MIG1</accession>
<feature type="region of interest" description="Disordered" evidence="1">
    <location>
        <begin position="1"/>
        <end position="27"/>
    </location>
</feature>
<dbReference type="EMBL" id="KN817543">
    <property type="protein sequence ID" value="KJA23448.1"/>
    <property type="molecule type" value="Genomic_DNA"/>
</dbReference>
<protein>
    <submittedName>
        <fullName evidence="2">Uncharacterized protein</fullName>
    </submittedName>
</protein>
<proteinExistence type="predicted"/>
<dbReference type="Proteomes" id="UP000054270">
    <property type="component" value="Unassembled WGS sequence"/>
</dbReference>
<feature type="region of interest" description="Disordered" evidence="1">
    <location>
        <begin position="153"/>
        <end position="177"/>
    </location>
</feature>
<keyword evidence="3" id="KW-1185">Reference proteome</keyword>
<sequence length="177" mass="19496">MRQPPLCPPTPIPRALRTTSPIPTQSAVPLRVFPARSPTAVVPARWTRQRRSTTCAAEPPPPLLPFRVRARASRPPPSLVLAIRRTPSPSHYRAARSSCHPPQPRSALPRASRDTLSTAAVAVERRCSHLRSPPRARRRDPCAYCAPCGGRFPRSVGPSGHCVPRSVRRTPRPNTTR</sequence>
<organism evidence="2 3">
    <name type="scientific">Hypholoma sublateritium (strain FD-334 SS-4)</name>
    <dbReference type="NCBI Taxonomy" id="945553"/>
    <lineage>
        <taxon>Eukaryota</taxon>
        <taxon>Fungi</taxon>
        <taxon>Dikarya</taxon>
        <taxon>Basidiomycota</taxon>
        <taxon>Agaricomycotina</taxon>
        <taxon>Agaricomycetes</taxon>
        <taxon>Agaricomycetidae</taxon>
        <taxon>Agaricales</taxon>
        <taxon>Agaricineae</taxon>
        <taxon>Strophariaceae</taxon>
        <taxon>Hypholoma</taxon>
    </lineage>
</organism>
<reference evidence="3" key="1">
    <citation type="submission" date="2014-04" db="EMBL/GenBank/DDBJ databases">
        <title>Evolutionary Origins and Diversification of the Mycorrhizal Mutualists.</title>
        <authorList>
            <consortium name="DOE Joint Genome Institute"/>
            <consortium name="Mycorrhizal Genomics Consortium"/>
            <person name="Kohler A."/>
            <person name="Kuo A."/>
            <person name="Nagy L.G."/>
            <person name="Floudas D."/>
            <person name="Copeland A."/>
            <person name="Barry K.W."/>
            <person name="Cichocki N."/>
            <person name="Veneault-Fourrey C."/>
            <person name="LaButti K."/>
            <person name="Lindquist E.A."/>
            <person name="Lipzen A."/>
            <person name="Lundell T."/>
            <person name="Morin E."/>
            <person name="Murat C."/>
            <person name="Riley R."/>
            <person name="Ohm R."/>
            <person name="Sun H."/>
            <person name="Tunlid A."/>
            <person name="Henrissat B."/>
            <person name="Grigoriev I.V."/>
            <person name="Hibbett D.S."/>
            <person name="Martin F."/>
        </authorList>
    </citation>
    <scope>NUCLEOTIDE SEQUENCE [LARGE SCALE GENOMIC DNA]</scope>
    <source>
        <strain evidence="3">FD-334 SS-4</strain>
    </source>
</reference>
<evidence type="ECO:0000256" key="1">
    <source>
        <dbReference type="SAM" id="MobiDB-lite"/>
    </source>
</evidence>
<gene>
    <name evidence="2" type="ORF">HYPSUDRAFT_587114</name>
</gene>
<feature type="compositionally biased region" description="Pro residues" evidence="1">
    <location>
        <begin position="1"/>
        <end position="12"/>
    </location>
</feature>
<feature type="compositionally biased region" description="Polar residues" evidence="1">
    <location>
        <begin position="17"/>
        <end position="27"/>
    </location>
</feature>
<feature type="region of interest" description="Disordered" evidence="1">
    <location>
        <begin position="44"/>
        <end position="77"/>
    </location>
</feature>